<feature type="binding site" evidence="3">
    <location>
        <position position="63"/>
    </location>
    <ligand>
        <name>Cu cation</name>
        <dbReference type="ChEBI" id="CHEBI:23378"/>
    </ligand>
</feature>
<keyword evidence="8" id="KW-1185">Reference proteome</keyword>
<evidence type="ECO:0000256" key="4">
    <source>
        <dbReference type="PIRSR" id="PIRSR603782-2"/>
    </source>
</evidence>
<keyword evidence="3" id="KW-0479">Metal-binding</keyword>
<evidence type="ECO:0000313" key="7">
    <source>
        <dbReference type="EMBL" id="BAI68618.1"/>
    </source>
</evidence>
<dbReference type="PROSITE" id="PS51352">
    <property type="entry name" value="THIOREDOXIN_2"/>
    <property type="match status" value="1"/>
</dbReference>
<sequence length="246" mass="28181">MLKLISLLIIVCTAFGSFLPDEKKSIGTYIPDIPLEIHTGEVLRIKEFAGGKVIIINPIYTRCSSACPLMTEGLKRAIKDLMNDVKVISLSFDPRDSIEDLKRFARHQSLPENWVVAKSEQVDSLLKSIDFRYRYDKSLEEFEHPNIYVVITPSGKISRYIYGVNPKVRDIKLSVLEAKRESSKLSPVEGFFLRCFRYDPDRGDYQIDWFFVFDVMGGLLTFLVVPALVWGKSAYKSLHDFIVKKS</sequence>
<dbReference type="InterPro" id="IPR013766">
    <property type="entry name" value="Thioredoxin_domain"/>
</dbReference>
<keyword evidence="4" id="KW-1015">Disulfide bond</keyword>
<accession>D3DFL6</accession>
<dbReference type="AlphaFoldDB" id="D3DFL6"/>
<feature type="transmembrane region" description="Helical" evidence="5">
    <location>
        <begin position="209"/>
        <end position="230"/>
    </location>
</feature>
<proteinExistence type="inferred from homology"/>
<evidence type="ECO:0000256" key="5">
    <source>
        <dbReference type="SAM" id="Phobius"/>
    </source>
</evidence>
<evidence type="ECO:0000259" key="6">
    <source>
        <dbReference type="PROSITE" id="PS51352"/>
    </source>
</evidence>
<dbReference type="OrthoDB" id="5296507at2"/>
<reference evidence="7 8" key="1">
    <citation type="journal article" date="2010" name="J. Bacteriol.">
        <title>Complete genome sequence of the thermophilic, obligately chemolithoautotrophic hydrogen-oxidizing bacterium Hydrogenobacter thermophilus TK-6.</title>
        <authorList>
            <person name="Arai H."/>
            <person name="Kanbe H."/>
            <person name="Ishii M."/>
            <person name="Igarashi Y."/>
        </authorList>
    </citation>
    <scope>NUCLEOTIDE SEQUENCE [LARGE SCALE GENOMIC DNA]</scope>
    <source>
        <strain evidence="8">DSM 6534 / IAM 12695 / TK-6 [Tokyo]</strain>
    </source>
</reference>
<evidence type="ECO:0000256" key="3">
    <source>
        <dbReference type="PIRSR" id="PIRSR603782-1"/>
    </source>
</evidence>
<gene>
    <name evidence="7" type="ordered locus">HTH_0151</name>
</gene>
<dbReference type="InterPro" id="IPR003782">
    <property type="entry name" value="SCO1/SenC"/>
</dbReference>
<protein>
    <submittedName>
        <fullName evidence="7">SCO1/SenC/PrrC family protein</fullName>
    </submittedName>
</protein>
<dbReference type="Gene3D" id="3.40.30.10">
    <property type="entry name" value="Glutaredoxin"/>
    <property type="match status" value="1"/>
</dbReference>
<dbReference type="KEGG" id="hth:HTH_0151"/>
<dbReference type="Pfam" id="PF02630">
    <property type="entry name" value="SCO1-SenC"/>
    <property type="match status" value="1"/>
</dbReference>
<evidence type="ECO:0000256" key="1">
    <source>
        <dbReference type="ARBA" id="ARBA00010996"/>
    </source>
</evidence>
<dbReference type="SUPFAM" id="SSF52833">
    <property type="entry name" value="Thioredoxin-like"/>
    <property type="match status" value="1"/>
</dbReference>
<dbReference type="eggNOG" id="COG1999">
    <property type="taxonomic scope" value="Bacteria"/>
</dbReference>
<dbReference type="KEGG" id="hte:Hydth_0152"/>
<dbReference type="EMBL" id="AP011112">
    <property type="protein sequence ID" value="BAI68618.1"/>
    <property type="molecule type" value="Genomic_DNA"/>
</dbReference>
<dbReference type="Proteomes" id="UP000002574">
    <property type="component" value="Chromosome"/>
</dbReference>
<dbReference type="InterPro" id="IPR036249">
    <property type="entry name" value="Thioredoxin-like_sf"/>
</dbReference>
<evidence type="ECO:0000313" key="8">
    <source>
        <dbReference type="Proteomes" id="UP000002574"/>
    </source>
</evidence>
<feature type="disulfide bond" description="Redox-active" evidence="4">
    <location>
        <begin position="63"/>
        <end position="67"/>
    </location>
</feature>
<dbReference type="CDD" id="cd02968">
    <property type="entry name" value="SCO"/>
    <property type="match status" value="1"/>
</dbReference>
<comment type="similarity">
    <text evidence="1">Belongs to the SCO1/2 family.</text>
</comment>
<keyword evidence="5" id="KW-0472">Membrane</keyword>
<dbReference type="STRING" id="608538.HTH_0151"/>
<feature type="domain" description="Thioredoxin" evidence="6">
    <location>
        <begin position="24"/>
        <end position="181"/>
    </location>
</feature>
<dbReference type="RefSeq" id="WP_012962801.1">
    <property type="nucleotide sequence ID" value="NC_013799.1"/>
</dbReference>
<dbReference type="PANTHER" id="PTHR12151:SF8">
    <property type="entry name" value="THIOREDOXIN DOMAIN-CONTAINING PROTEIN"/>
    <property type="match status" value="1"/>
</dbReference>
<dbReference type="PANTHER" id="PTHR12151">
    <property type="entry name" value="ELECTRON TRANSPORT PROTIN SCO1/SENC FAMILY MEMBER"/>
    <property type="match status" value="1"/>
</dbReference>
<keyword evidence="5" id="KW-1133">Transmembrane helix</keyword>
<organism evidence="7 8">
    <name type="scientific">Hydrogenobacter thermophilus (strain DSM 6534 / IAM 12695 / TK-6)</name>
    <dbReference type="NCBI Taxonomy" id="608538"/>
    <lineage>
        <taxon>Bacteria</taxon>
        <taxon>Pseudomonadati</taxon>
        <taxon>Aquificota</taxon>
        <taxon>Aquificia</taxon>
        <taxon>Aquificales</taxon>
        <taxon>Aquificaceae</taxon>
        <taxon>Hydrogenobacter</taxon>
    </lineage>
</organism>
<feature type="binding site" evidence="3">
    <location>
        <position position="144"/>
    </location>
    <ligand>
        <name>Cu cation</name>
        <dbReference type="ChEBI" id="CHEBI:23378"/>
    </ligand>
</feature>
<keyword evidence="2 3" id="KW-0186">Copper</keyword>
<name>D3DFL6_HYDTT</name>
<dbReference type="PATRIC" id="fig|608538.5.peg.152"/>
<keyword evidence="5" id="KW-0812">Transmembrane</keyword>
<evidence type="ECO:0000256" key="2">
    <source>
        <dbReference type="ARBA" id="ARBA00023008"/>
    </source>
</evidence>
<feature type="binding site" evidence="3">
    <location>
        <position position="67"/>
    </location>
    <ligand>
        <name>Cu cation</name>
        <dbReference type="ChEBI" id="CHEBI:23378"/>
    </ligand>
</feature>
<dbReference type="GO" id="GO:0046872">
    <property type="term" value="F:metal ion binding"/>
    <property type="evidence" value="ECO:0007669"/>
    <property type="project" value="UniProtKB-KW"/>
</dbReference>